<dbReference type="EMBL" id="HACA01004340">
    <property type="protein sequence ID" value="CDW21701.1"/>
    <property type="molecule type" value="Transcribed_RNA"/>
</dbReference>
<protein>
    <submittedName>
        <fullName evidence="2">Uncharacterized protein</fullName>
    </submittedName>
</protein>
<evidence type="ECO:0000313" key="2">
    <source>
        <dbReference type="EMBL" id="CDW21701.1"/>
    </source>
</evidence>
<dbReference type="AlphaFoldDB" id="A0A0K2T8A5"/>
<feature type="compositionally biased region" description="Polar residues" evidence="1">
    <location>
        <begin position="37"/>
        <end position="47"/>
    </location>
</feature>
<name>A0A0K2T8A5_LEPSM</name>
<feature type="region of interest" description="Disordered" evidence="1">
    <location>
        <begin position="24"/>
        <end position="47"/>
    </location>
</feature>
<reference evidence="2" key="1">
    <citation type="submission" date="2014-05" db="EMBL/GenBank/DDBJ databases">
        <authorList>
            <person name="Chronopoulou M."/>
        </authorList>
    </citation>
    <scope>NUCLEOTIDE SEQUENCE</scope>
    <source>
        <tissue evidence="2">Whole organism</tissue>
    </source>
</reference>
<sequence>MGEMNEIINEEEDEECEIIEEKKEAHQTEDLDDLPKISSNEVNANVI</sequence>
<accession>A0A0K2T8A5</accession>
<evidence type="ECO:0000256" key="1">
    <source>
        <dbReference type="SAM" id="MobiDB-lite"/>
    </source>
</evidence>
<organism evidence="2">
    <name type="scientific">Lepeophtheirus salmonis</name>
    <name type="common">Salmon louse</name>
    <name type="synonym">Caligus salmonis</name>
    <dbReference type="NCBI Taxonomy" id="72036"/>
    <lineage>
        <taxon>Eukaryota</taxon>
        <taxon>Metazoa</taxon>
        <taxon>Ecdysozoa</taxon>
        <taxon>Arthropoda</taxon>
        <taxon>Crustacea</taxon>
        <taxon>Multicrustacea</taxon>
        <taxon>Hexanauplia</taxon>
        <taxon>Copepoda</taxon>
        <taxon>Siphonostomatoida</taxon>
        <taxon>Caligidae</taxon>
        <taxon>Lepeophtheirus</taxon>
    </lineage>
</organism>
<feature type="compositionally biased region" description="Basic and acidic residues" evidence="1">
    <location>
        <begin position="24"/>
        <end position="35"/>
    </location>
</feature>
<proteinExistence type="predicted"/>